<dbReference type="AlphaFoldDB" id="A0A538U8H5"/>
<keyword evidence="8" id="KW-0732">Signal</keyword>
<feature type="signal peptide" evidence="8">
    <location>
        <begin position="1"/>
        <end position="24"/>
    </location>
</feature>
<evidence type="ECO:0000259" key="10">
    <source>
        <dbReference type="Pfam" id="PF13860"/>
    </source>
</evidence>
<evidence type="ECO:0000256" key="1">
    <source>
        <dbReference type="ARBA" id="ARBA00011073"/>
    </source>
</evidence>
<feature type="active site" description="Charge relay system" evidence="5 6">
    <location>
        <position position="181"/>
    </location>
</feature>
<dbReference type="SUPFAM" id="SSF49313">
    <property type="entry name" value="Cadherin-like"/>
    <property type="match status" value="2"/>
</dbReference>
<dbReference type="EMBL" id="VBPB01000118">
    <property type="protein sequence ID" value="TMQ72167.1"/>
    <property type="molecule type" value="Genomic_DNA"/>
</dbReference>
<evidence type="ECO:0000256" key="2">
    <source>
        <dbReference type="ARBA" id="ARBA00022670"/>
    </source>
</evidence>
<dbReference type="InterPro" id="IPR026444">
    <property type="entry name" value="Secre_tail"/>
</dbReference>
<dbReference type="Gene3D" id="3.40.50.200">
    <property type="entry name" value="Peptidase S8/S53 domain"/>
    <property type="match status" value="1"/>
</dbReference>
<dbReference type="InterPro" id="IPR000209">
    <property type="entry name" value="Peptidase_S8/S53_dom"/>
</dbReference>
<dbReference type="InterPro" id="IPR015500">
    <property type="entry name" value="Peptidase_S8_subtilisin-rel"/>
</dbReference>
<dbReference type="InterPro" id="IPR050131">
    <property type="entry name" value="Peptidase_S8_subtilisin-like"/>
</dbReference>
<dbReference type="Gene3D" id="2.60.120.380">
    <property type="match status" value="1"/>
</dbReference>
<dbReference type="PANTHER" id="PTHR43806:SF65">
    <property type="entry name" value="SERINE PROTEASE APRX"/>
    <property type="match status" value="1"/>
</dbReference>
<dbReference type="InterPro" id="IPR015919">
    <property type="entry name" value="Cadherin-like_sf"/>
</dbReference>
<proteinExistence type="inferred from homology"/>
<feature type="active site" description="Charge relay system" evidence="5 6">
    <location>
        <position position="441"/>
    </location>
</feature>
<feature type="domain" description="Peptidase S8/S53" evidence="9">
    <location>
        <begin position="172"/>
        <end position="480"/>
    </location>
</feature>
<evidence type="ECO:0000256" key="8">
    <source>
        <dbReference type="SAM" id="SignalP"/>
    </source>
</evidence>
<evidence type="ECO:0000256" key="4">
    <source>
        <dbReference type="ARBA" id="ARBA00022825"/>
    </source>
</evidence>
<dbReference type="PRINTS" id="PR00723">
    <property type="entry name" value="SUBTILISIN"/>
</dbReference>
<evidence type="ECO:0000313" key="12">
    <source>
        <dbReference type="Proteomes" id="UP000319771"/>
    </source>
</evidence>
<dbReference type="Gene3D" id="2.60.40.4070">
    <property type="match status" value="1"/>
</dbReference>
<comment type="similarity">
    <text evidence="1 6">Belongs to the peptidase S8 family.</text>
</comment>
<keyword evidence="3 6" id="KW-0378">Hydrolase</keyword>
<evidence type="ECO:0000256" key="3">
    <source>
        <dbReference type="ARBA" id="ARBA00022801"/>
    </source>
</evidence>
<dbReference type="GO" id="GO:0005509">
    <property type="term" value="F:calcium ion binding"/>
    <property type="evidence" value="ECO:0007669"/>
    <property type="project" value="InterPro"/>
</dbReference>
<dbReference type="PANTHER" id="PTHR43806">
    <property type="entry name" value="PEPTIDASE S8"/>
    <property type="match status" value="1"/>
</dbReference>
<accession>A0A538U8H5</accession>
<keyword evidence="4 6" id="KW-0720">Serine protease</keyword>
<name>A0A538U8H5_UNCEI</name>
<dbReference type="Gene3D" id="2.60.40.10">
    <property type="entry name" value="Immunoglobulins"/>
    <property type="match status" value="2"/>
</dbReference>
<dbReference type="NCBIfam" id="TIGR04183">
    <property type="entry name" value="Por_Secre_tail"/>
    <property type="match status" value="1"/>
</dbReference>
<evidence type="ECO:0000256" key="6">
    <source>
        <dbReference type="PROSITE-ProRule" id="PRU01240"/>
    </source>
</evidence>
<sequence>MGRLKLVFTAAALALVAAAVPAFGATWIWDQNQNRIDDRIEAVNLNGLAAAHVGNDLNGRLILFVYPEATPLEYGVYVGYDHPPTDADVAALTATGARLLWRPRYIDYLRARASFAQVQALAALAHVRRVEGWQAMYPFNDNATRTLRARDSQGGVGAGMFPSVWRQLGLTGRGIVVGIIDTGVNDQASGAYPGHVSLRGKFVGGGDFSNPDATLNTPPESSMNPQNTADPLGDYHATHVAGTAIGTGGPEGILDAGSEPGRYAGMAPDARLVDCKALSDAGVGGGASEALEWCIAHRFTDWGTDATGADYRGVQVVNMSLGGTSASDGTDADAVEVNAATRAGIAVCVASGNDSKTAYMPSPAAADLAITVGALQDANSLPHVDDIVASYSNEGPRMSDGDTDHFDEMKPAVLGSGSDIVSALGDPTTDGTHYHNINGTSMATPTIAGLCALILQANPRLTPIELRAVLENTAEHRTDHGKQPPSAADPFHLDPNYHPSWGWGEPDAYAAAKEALDPATTQVIAEGATASVVGGQLEDAVRWTTQREIGVASFRVYRANDVNGFAGDFVAASPPVFPVGQAQIERTTNRTHYAWTDVDPGLTPGEAFWYQVRWIDGQAREHTEPAFRITTDVPPVRARVRWVISHEALDNDIFARFGSGTNPDVAAFQRPCGGTSSADSVRVVTPAGFGGGIRRYYFHADLTDADLVGDFLPPAAANPWFLAVLEKGFVNTEGLVDSFSVTVYDGATATTLRAPNPSTATAEGQTTTFWIPADPVTTPNHTPVLDPIGGRTAYEGIPLTIQARATDPDGQAVTYSAASLPPGAHIGASSGTFTWTPSYGRAGNYTVAIRATDPQLARDEEQVPITVVARAPGSNSPPALDPLEDHTTHAGTTMSFGLSAHDAENNPLGFTAYGAPPRATLDAVSGAFAWSPGLGEVGTYAVRFRVTDTAGAYDEQTVLLTSTTGTPMAPSTCSPDSATFAGTAGTDVQGLNDVYTLQPFTVAAGVAEIRGALAWTGAPAVDLDLYLLDAAGNTVASGATATADPEVATYVAPEPGTYSWKVVSFDNADPNQPYTVTSVQCTAAPVAVGPREGDLTFALEQNAPNPFSRSALIRFATPAAGPVQLAIYDVSGRRVRTLMSGWMEAGPHQRVWDGTTDRSERVHPGVYFYRLTAAAGTRTRTMILMR</sequence>
<dbReference type="Proteomes" id="UP000319771">
    <property type="component" value="Unassembled WGS sequence"/>
</dbReference>
<comment type="caution">
    <text evidence="11">The sequence shown here is derived from an EMBL/GenBank/DDBJ whole genome shotgun (WGS) entry which is preliminary data.</text>
</comment>
<dbReference type="Pfam" id="PF05345">
    <property type="entry name" value="He_PIG"/>
    <property type="match status" value="2"/>
</dbReference>
<dbReference type="InterPro" id="IPR013783">
    <property type="entry name" value="Ig-like_fold"/>
</dbReference>
<dbReference type="PROSITE" id="PS00138">
    <property type="entry name" value="SUBTILASE_SER"/>
    <property type="match status" value="1"/>
</dbReference>
<feature type="chain" id="PRO_5021805573" evidence="8">
    <location>
        <begin position="25"/>
        <end position="1186"/>
    </location>
</feature>
<evidence type="ECO:0000259" key="9">
    <source>
        <dbReference type="Pfam" id="PF00082"/>
    </source>
</evidence>
<feature type="domain" description="FlgD/Vpr Ig-like" evidence="10">
    <location>
        <begin position="1117"/>
        <end position="1174"/>
    </location>
</feature>
<dbReference type="SUPFAM" id="SSF52743">
    <property type="entry name" value="Subtilisin-like"/>
    <property type="match status" value="1"/>
</dbReference>
<protein>
    <submittedName>
        <fullName evidence="11">T9SS type A sorting domain-containing protein</fullName>
    </submittedName>
</protein>
<keyword evidence="2 6" id="KW-0645">Protease</keyword>
<dbReference type="InterPro" id="IPR023828">
    <property type="entry name" value="Peptidase_S8_Ser-AS"/>
</dbReference>
<organism evidence="11 12">
    <name type="scientific">Eiseniibacteriota bacterium</name>
    <dbReference type="NCBI Taxonomy" id="2212470"/>
    <lineage>
        <taxon>Bacteria</taxon>
        <taxon>Candidatus Eiseniibacteriota</taxon>
    </lineage>
</organism>
<gene>
    <name evidence="11" type="ORF">E6K81_08240</name>
</gene>
<feature type="active site" description="Charge relay system" evidence="5 6">
    <location>
        <position position="236"/>
    </location>
</feature>
<dbReference type="Pfam" id="PF13860">
    <property type="entry name" value="FlgD_ig"/>
    <property type="match status" value="1"/>
</dbReference>
<dbReference type="GO" id="GO:0006508">
    <property type="term" value="P:proteolysis"/>
    <property type="evidence" value="ECO:0007669"/>
    <property type="project" value="UniProtKB-KW"/>
</dbReference>
<reference evidence="11 12" key="1">
    <citation type="journal article" date="2019" name="Nat. Microbiol.">
        <title>Mediterranean grassland soil C-N compound turnover is dependent on rainfall and depth, and is mediated by genomically divergent microorganisms.</title>
        <authorList>
            <person name="Diamond S."/>
            <person name="Andeer P.F."/>
            <person name="Li Z."/>
            <person name="Crits-Christoph A."/>
            <person name="Burstein D."/>
            <person name="Anantharaman K."/>
            <person name="Lane K.R."/>
            <person name="Thomas B.C."/>
            <person name="Pan C."/>
            <person name="Northen T.R."/>
            <person name="Banfield J.F."/>
        </authorList>
    </citation>
    <scope>NUCLEOTIDE SEQUENCE [LARGE SCALE GENOMIC DNA]</scope>
    <source>
        <strain evidence="11">WS_11</strain>
    </source>
</reference>
<evidence type="ECO:0000313" key="11">
    <source>
        <dbReference type="EMBL" id="TMQ72167.1"/>
    </source>
</evidence>
<evidence type="ECO:0000256" key="5">
    <source>
        <dbReference type="PIRSR" id="PIRSR615500-1"/>
    </source>
</evidence>
<dbReference type="GO" id="GO:0004252">
    <property type="term" value="F:serine-type endopeptidase activity"/>
    <property type="evidence" value="ECO:0007669"/>
    <property type="project" value="UniProtKB-UniRule"/>
</dbReference>
<dbReference type="Pfam" id="PF00082">
    <property type="entry name" value="Peptidase_S8"/>
    <property type="match status" value="1"/>
</dbReference>
<dbReference type="GO" id="GO:0016020">
    <property type="term" value="C:membrane"/>
    <property type="evidence" value="ECO:0007669"/>
    <property type="project" value="InterPro"/>
</dbReference>
<dbReference type="InterPro" id="IPR025965">
    <property type="entry name" value="FlgD/Vpr_Ig-like"/>
</dbReference>
<dbReference type="InterPro" id="IPR036852">
    <property type="entry name" value="Peptidase_S8/S53_dom_sf"/>
</dbReference>
<feature type="region of interest" description="Disordered" evidence="7">
    <location>
        <begin position="475"/>
        <end position="494"/>
    </location>
</feature>
<evidence type="ECO:0000256" key="7">
    <source>
        <dbReference type="SAM" id="MobiDB-lite"/>
    </source>
</evidence>
<dbReference type="PROSITE" id="PS51892">
    <property type="entry name" value="SUBTILASE"/>
    <property type="match status" value="1"/>
</dbReference>